<feature type="compositionally biased region" description="Basic residues" evidence="1">
    <location>
        <begin position="71"/>
        <end position="96"/>
    </location>
</feature>
<proteinExistence type="predicted"/>
<accession>C9S953</accession>
<dbReference type="RefSeq" id="XP_003008527.1">
    <property type="nucleotide sequence ID" value="XM_003008481.1"/>
</dbReference>
<evidence type="ECO:0000256" key="1">
    <source>
        <dbReference type="SAM" id="MobiDB-lite"/>
    </source>
</evidence>
<organism evidence="3">
    <name type="scientific">Verticillium alfalfae (strain VaMs.102 / ATCC MYA-4576 / FGSC 10136)</name>
    <name type="common">Verticillium wilt of alfalfa</name>
    <name type="synonym">Verticillium albo-atrum</name>
    <dbReference type="NCBI Taxonomy" id="526221"/>
    <lineage>
        <taxon>Eukaryota</taxon>
        <taxon>Fungi</taxon>
        <taxon>Dikarya</taxon>
        <taxon>Ascomycota</taxon>
        <taxon>Pezizomycotina</taxon>
        <taxon>Sordariomycetes</taxon>
        <taxon>Hypocreomycetidae</taxon>
        <taxon>Glomerellales</taxon>
        <taxon>Plectosphaerellaceae</taxon>
        <taxon>Verticillium</taxon>
    </lineage>
</organism>
<feature type="region of interest" description="Disordered" evidence="1">
    <location>
        <begin position="1"/>
        <end position="23"/>
    </location>
</feature>
<dbReference type="HOGENOM" id="CLU_2279582_0_0_1"/>
<evidence type="ECO:0000313" key="2">
    <source>
        <dbReference type="EMBL" id="EEY14101.1"/>
    </source>
</evidence>
<keyword evidence="3" id="KW-1185">Reference proteome</keyword>
<feature type="region of interest" description="Disordered" evidence="1">
    <location>
        <begin position="53"/>
        <end position="102"/>
    </location>
</feature>
<dbReference type="KEGG" id="val:VDBG_00208"/>
<dbReference type="Proteomes" id="UP000008698">
    <property type="component" value="Unassembled WGS sequence"/>
</dbReference>
<sequence>MANFNDEDAISVPENTPSKHDYTTSWMEIPLTLGTKNVDNPDNEDAVSFIAEKPGMEEAGNEASDLLRAQKDRKKEKRRAKKVARGRNTRPARIKSRKELAK</sequence>
<name>C9S953_VERA1</name>
<gene>
    <name evidence="2" type="ORF">VDBG_00208</name>
</gene>
<dbReference type="AlphaFoldDB" id="C9S953"/>
<dbReference type="EMBL" id="DS985214">
    <property type="protein sequence ID" value="EEY14101.1"/>
    <property type="molecule type" value="Genomic_DNA"/>
</dbReference>
<evidence type="ECO:0000313" key="3">
    <source>
        <dbReference type="Proteomes" id="UP000008698"/>
    </source>
</evidence>
<protein>
    <submittedName>
        <fullName evidence="2">Predicted protein</fullName>
    </submittedName>
</protein>
<dbReference type="GeneID" id="9528634"/>
<reference evidence="3" key="1">
    <citation type="journal article" date="2011" name="PLoS Pathog.">
        <title>Comparative genomics yields insights into niche adaptation of plant vascular wilt pathogens.</title>
        <authorList>
            <person name="Klosterman S.J."/>
            <person name="Subbarao K.V."/>
            <person name="Kang S."/>
            <person name="Veronese P."/>
            <person name="Gold S.E."/>
            <person name="Thomma B.P.H.J."/>
            <person name="Chen Z."/>
            <person name="Henrissat B."/>
            <person name="Lee Y.-H."/>
            <person name="Park J."/>
            <person name="Garcia-Pedrajas M.D."/>
            <person name="Barbara D.J."/>
            <person name="Anchieta A."/>
            <person name="de Jonge R."/>
            <person name="Santhanam P."/>
            <person name="Maruthachalam K."/>
            <person name="Atallah Z."/>
            <person name="Amyotte S.G."/>
            <person name="Paz Z."/>
            <person name="Inderbitzin P."/>
            <person name="Hayes R.J."/>
            <person name="Heiman D.I."/>
            <person name="Young S."/>
            <person name="Zeng Q."/>
            <person name="Engels R."/>
            <person name="Galagan J."/>
            <person name="Cuomo C.A."/>
            <person name="Dobinson K.F."/>
            <person name="Ma L.-J."/>
        </authorList>
    </citation>
    <scope>NUCLEOTIDE SEQUENCE [LARGE SCALE GENOMIC DNA]</scope>
    <source>
        <strain evidence="3">VaMs.102 / ATCC MYA-4576 / FGSC 10136</strain>
    </source>
</reference>
<dbReference type="eggNOG" id="ENOG502T5WW">
    <property type="taxonomic scope" value="Eukaryota"/>
</dbReference>